<accession>A0A7J2U4M8</accession>
<evidence type="ECO:0000256" key="1">
    <source>
        <dbReference type="SAM" id="MobiDB-lite"/>
    </source>
</evidence>
<comment type="caution">
    <text evidence="2">The sequence shown here is derived from an EMBL/GenBank/DDBJ whole genome shotgun (WGS) entry which is preliminary data.</text>
</comment>
<proteinExistence type="predicted"/>
<reference evidence="2" key="1">
    <citation type="journal article" date="2020" name="mSystems">
        <title>Genome- and Community-Level Interaction Insights into Carbon Utilization and Element Cycling Functions of Hydrothermarchaeota in Hydrothermal Sediment.</title>
        <authorList>
            <person name="Zhou Z."/>
            <person name="Liu Y."/>
            <person name="Xu W."/>
            <person name="Pan J."/>
            <person name="Luo Z.H."/>
            <person name="Li M."/>
        </authorList>
    </citation>
    <scope>NUCLEOTIDE SEQUENCE [LARGE SCALE GENOMIC DNA]</scope>
    <source>
        <strain evidence="2">SpSt-125</strain>
    </source>
</reference>
<protein>
    <submittedName>
        <fullName evidence="2">Uncharacterized protein</fullName>
    </submittedName>
</protein>
<feature type="region of interest" description="Disordered" evidence="1">
    <location>
        <begin position="37"/>
        <end position="87"/>
    </location>
</feature>
<gene>
    <name evidence="2" type="ORF">ENO26_06570</name>
</gene>
<name>A0A7J2U4M8_9CREN</name>
<dbReference type="EMBL" id="DSEU01000041">
    <property type="protein sequence ID" value="HEM67213.1"/>
    <property type="molecule type" value="Genomic_DNA"/>
</dbReference>
<organism evidence="2">
    <name type="scientific">Ignisphaera aggregans</name>
    <dbReference type="NCBI Taxonomy" id="334771"/>
    <lineage>
        <taxon>Archaea</taxon>
        <taxon>Thermoproteota</taxon>
        <taxon>Thermoprotei</taxon>
        <taxon>Desulfurococcales</taxon>
        <taxon>Desulfurococcaceae</taxon>
        <taxon>Ignisphaera</taxon>
    </lineage>
</organism>
<feature type="compositionally biased region" description="Basic and acidic residues" evidence="1">
    <location>
        <begin position="78"/>
        <end position="87"/>
    </location>
</feature>
<dbReference type="AlphaFoldDB" id="A0A7J2U4M8"/>
<evidence type="ECO:0000313" key="2">
    <source>
        <dbReference type="EMBL" id="HEM67213.1"/>
    </source>
</evidence>
<sequence>MRKRMTLRLTALTTSSTPSKPKAIVIKLVKVVTLLNRDPRPTAPNSKSRNKINNDDEAKPKLHRAKHSTTPTALALKLKAEGQENKS</sequence>